<evidence type="ECO:0000313" key="2">
    <source>
        <dbReference type="Proteomes" id="UP001064048"/>
    </source>
</evidence>
<reference evidence="1 2" key="1">
    <citation type="journal article" date="2022" name="Genome Biol. Evol.">
        <title>The Spruce Budworm Genome: Reconstructing the Evolutionary History of Antifreeze Proteins.</title>
        <authorList>
            <person name="Beliveau C."/>
            <person name="Gagne P."/>
            <person name="Picq S."/>
            <person name="Vernygora O."/>
            <person name="Keeling C.I."/>
            <person name="Pinkney K."/>
            <person name="Doucet D."/>
            <person name="Wen F."/>
            <person name="Johnston J.S."/>
            <person name="Maaroufi H."/>
            <person name="Boyle B."/>
            <person name="Laroche J."/>
            <person name="Dewar K."/>
            <person name="Juretic N."/>
            <person name="Blackburn G."/>
            <person name="Nisole A."/>
            <person name="Brunet B."/>
            <person name="Brandao M."/>
            <person name="Lumley L."/>
            <person name="Duan J."/>
            <person name="Quan G."/>
            <person name="Lucarotti C.J."/>
            <person name="Roe A.D."/>
            <person name="Sperling F.A.H."/>
            <person name="Levesque R.C."/>
            <person name="Cusson M."/>
        </authorList>
    </citation>
    <scope>NUCLEOTIDE SEQUENCE [LARGE SCALE GENOMIC DNA]</scope>
    <source>
        <strain evidence="1">Glfc:IPQL:Cfum</strain>
    </source>
</reference>
<protein>
    <submittedName>
        <fullName evidence="1">Uncharacterized protein</fullName>
    </submittedName>
</protein>
<keyword evidence="2" id="KW-1185">Reference proteome</keyword>
<sequence length="79" mass="9157">MELDEYAYYLCRVVVGSLPSLFNLQLVHLCGARRASEVTPRPQYSHFENDNERHFQYTSVSKYLIIKLSCTKVLADSKL</sequence>
<feature type="non-terminal residue" evidence="1">
    <location>
        <position position="79"/>
    </location>
</feature>
<organism evidence="1 2">
    <name type="scientific">Choristoneura fumiferana</name>
    <name type="common">Spruce budworm moth</name>
    <name type="synonym">Archips fumiferana</name>
    <dbReference type="NCBI Taxonomy" id="7141"/>
    <lineage>
        <taxon>Eukaryota</taxon>
        <taxon>Metazoa</taxon>
        <taxon>Ecdysozoa</taxon>
        <taxon>Arthropoda</taxon>
        <taxon>Hexapoda</taxon>
        <taxon>Insecta</taxon>
        <taxon>Pterygota</taxon>
        <taxon>Neoptera</taxon>
        <taxon>Endopterygota</taxon>
        <taxon>Lepidoptera</taxon>
        <taxon>Glossata</taxon>
        <taxon>Ditrysia</taxon>
        <taxon>Tortricoidea</taxon>
        <taxon>Tortricidae</taxon>
        <taxon>Tortricinae</taxon>
        <taxon>Choristoneura</taxon>
    </lineage>
</organism>
<proteinExistence type="predicted"/>
<evidence type="ECO:0000313" key="1">
    <source>
        <dbReference type="EMBL" id="KAI8436265.1"/>
    </source>
</evidence>
<comment type="caution">
    <text evidence="1">The sequence shown here is derived from an EMBL/GenBank/DDBJ whole genome shotgun (WGS) entry which is preliminary data.</text>
</comment>
<dbReference type="Proteomes" id="UP001064048">
    <property type="component" value="Chromosome 6"/>
</dbReference>
<accession>A0ACC0KJ61</accession>
<name>A0ACC0KJ61_CHOFU</name>
<dbReference type="EMBL" id="CM046106">
    <property type="protein sequence ID" value="KAI8436265.1"/>
    <property type="molecule type" value="Genomic_DNA"/>
</dbReference>
<gene>
    <name evidence="1" type="ORF">MSG28_004312</name>
</gene>